<evidence type="ECO:0000313" key="1">
    <source>
        <dbReference type="EMBL" id="RCS46296.1"/>
    </source>
</evidence>
<reference evidence="1 2" key="1">
    <citation type="submission" date="2018-07" db="EMBL/GenBank/DDBJ databases">
        <title>Comparative genomes isolates from brazilian mangrove.</title>
        <authorList>
            <person name="De Araujo J.E."/>
            <person name="Taketani R.G."/>
            <person name="Silva M.C.P."/>
            <person name="Lourenco M.V."/>
            <person name="Oliveira V.M."/>
            <person name="Andreote F.D."/>
        </authorList>
    </citation>
    <scope>NUCLEOTIDE SEQUENCE [LARGE SCALE GENOMIC DNA]</scope>
    <source>
        <strain evidence="1 2">HEX PRIS-MGV</strain>
    </source>
</reference>
<sequence length="225" mass="25388">MPEGIQSQVALLVGGNQSLNLEDPKYSTSENFMSIAWSEIYASGLGYDKYLARYGKENQQQRWEAKRSTLSLSPAQKTLLEGFTRKMHVLCMAGAWCGDCVDQCPMFAILEEASPNIEVRFVDRDDCDAEFKEWVMVCGGNRVPVCVFLNEDFQPTGMYGDRTVAKYRNMVENLTGAACSTGISLGTEAQMDSLTTSVLAEWIEQFERNQWIMRTSTRLREKHGD</sequence>
<name>A0A368KSM0_9BACT</name>
<dbReference type="Gene3D" id="3.40.30.10">
    <property type="entry name" value="Glutaredoxin"/>
    <property type="match status" value="1"/>
</dbReference>
<dbReference type="Pfam" id="PF14595">
    <property type="entry name" value="Thioredoxin_9"/>
    <property type="match status" value="1"/>
</dbReference>
<organism evidence="1 2">
    <name type="scientific">Bremerella cremea</name>
    <dbReference type="NCBI Taxonomy" id="1031537"/>
    <lineage>
        <taxon>Bacteria</taxon>
        <taxon>Pseudomonadati</taxon>
        <taxon>Planctomycetota</taxon>
        <taxon>Planctomycetia</taxon>
        <taxon>Pirellulales</taxon>
        <taxon>Pirellulaceae</taxon>
        <taxon>Bremerella</taxon>
    </lineage>
</organism>
<dbReference type="EMBL" id="QPEX01000030">
    <property type="protein sequence ID" value="RCS46296.1"/>
    <property type="molecule type" value="Genomic_DNA"/>
</dbReference>
<proteinExistence type="predicted"/>
<dbReference type="InterPro" id="IPR036249">
    <property type="entry name" value="Thioredoxin-like_sf"/>
</dbReference>
<evidence type="ECO:0000313" key="2">
    <source>
        <dbReference type="Proteomes" id="UP000253562"/>
    </source>
</evidence>
<comment type="caution">
    <text evidence="1">The sequence shown here is derived from an EMBL/GenBank/DDBJ whole genome shotgun (WGS) entry which is preliminary data.</text>
</comment>
<gene>
    <name evidence="1" type="ORF">DTL42_15090</name>
</gene>
<accession>A0A368KSM0</accession>
<dbReference type="SUPFAM" id="SSF52833">
    <property type="entry name" value="Thioredoxin-like"/>
    <property type="match status" value="1"/>
</dbReference>
<protein>
    <submittedName>
        <fullName evidence="1">Thiol reductase thioredoxin</fullName>
    </submittedName>
</protein>
<dbReference type="AlphaFoldDB" id="A0A368KSM0"/>
<dbReference type="Proteomes" id="UP000253562">
    <property type="component" value="Unassembled WGS sequence"/>
</dbReference>